<reference evidence="1 2" key="1">
    <citation type="submission" date="2018-12" db="EMBL/GenBank/DDBJ databases">
        <authorList>
            <consortium name="Pathogen Informatics"/>
        </authorList>
    </citation>
    <scope>NUCLEOTIDE SEQUENCE [LARGE SCALE GENOMIC DNA]</scope>
    <source>
        <strain evidence="1 2">NCTC11075</strain>
    </source>
</reference>
<dbReference type="AlphaFoldDB" id="A0A3S4JTT0"/>
<name>A0A3S4JTT0_CITKO</name>
<proteinExistence type="predicted"/>
<sequence>MPWRLYPGVSRLADVHRGDIHAHLGCLQTAEGNINHTHGLLLPAHYRNHRRFKFFRLLF</sequence>
<dbReference type="EMBL" id="LR134204">
    <property type="protein sequence ID" value="VEB93561.1"/>
    <property type="molecule type" value="Genomic_DNA"/>
</dbReference>
<accession>A0A3S4JTT0</accession>
<gene>
    <name evidence="1" type="ORF">NCTC11075_04455</name>
</gene>
<dbReference type="Proteomes" id="UP000270272">
    <property type="component" value="Chromosome"/>
</dbReference>
<organism evidence="1 2">
    <name type="scientific">Citrobacter koseri</name>
    <name type="common">Citrobacter diversus</name>
    <dbReference type="NCBI Taxonomy" id="545"/>
    <lineage>
        <taxon>Bacteria</taxon>
        <taxon>Pseudomonadati</taxon>
        <taxon>Pseudomonadota</taxon>
        <taxon>Gammaproteobacteria</taxon>
        <taxon>Enterobacterales</taxon>
        <taxon>Enterobacteriaceae</taxon>
        <taxon>Citrobacter</taxon>
    </lineage>
</organism>
<evidence type="ECO:0000313" key="2">
    <source>
        <dbReference type="Proteomes" id="UP000270272"/>
    </source>
</evidence>
<protein>
    <submittedName>
        <fullName evidence="1">Uncharacterized protein</fullName>
    </submittedName>
</protein>
<evidence type="ECO:0000313" key="1">
    <source>
        <dbReference type="EMBL" id="VEB93561.1"/>
    </source>
</evidence>